<accession>A0ABP3FI77</accession>
<sequence>MNTERTLDARARDARAAGLNGIDGISVDPGRRRLILTLFGPAPEGLGPANFRIRGPVPARDPRVLTVTTDPGADPDRAGRIVLEVDPPGDVSRYRLDLVRTDPRGRPGTEPPDGFDPPFAHAEFTFGQDCPALLDGVPEPCPPPAFPEPVIDYLAKDYASLRRALLERLTLTLPRWDERHAADLMVTLVELLAYAGDELSWQQDAVAAEAYLDTARLRTSVRRHVRLVDYPMHEGCAARTFVCLDSDTPVTLPAGTFRFRAGEEHFEPVTAQDVTVRPAHARIGLWHWGAPDLVLPAGTTRAALRDGPGAARLALRPGDVLVLEEVLGAATGRPADADRTHRQAVRLTSLRRTRDALYGQDLVEVEWDEADALAFPLCVTAVGGPHCAPLDVAVARGNAVLAEHGTSPTWGGGEPDRFTWPAPPPGTPGCPCPPASGCPEPGGTADLPAYPPLPLRTTPTVPGAGRPARPATWSPPFPAPEDLARGQAARLDGVAARAEARLAALLHAALAGTPPDAEALAWLRTLFGEAVLRRLPLAADPVTALRTLTDGFAGLLARKRARLARLARRARCGYVLDPDEEGWEIAQSWGAAEARALDPARAALHGPAAHALTPDPRLALPAVRATAPGEEGALWLPRRDLLDSGPADRAFVAEADDDGLLHLRFGDGRAGALPAPGATLELRYRLGNGTAGNVGAEAVTEVELQGIQGVSVRARNPLPATGGTDPEPLARVRARAPYEATRRLLRAVTAEDYAALAGEVPGVQRAGARLRWTGSWYEARVAVDALGTPQAPGRLLDEVRDRLHPVRRIGHEVRVGPARTVPLRLALCVEAEPGAVAGHVRAAVARLLGPRGLFHPDALTFATPVRVSAVTAAVAGLPGVRSVRVTALERLFEPSGDALREGVLLLRPDEVPRLDADPARPENGVLELRIGGGR</sequence>
<dbReference type="EMBL" id="BAAABV010000028">
    <property type="protein sequence ID" value="GAA0316831.1"/>
    <property type="molecule type" value="Genomic_DNA"/>
</dbReference>
<protein>
    <recommendedName>
        <fullName evidence="3">Baseplate assembly protein</fullName>
    </recommendedName>
</protein>
<evidence type="ECO:0000313" key="1">
    <source>
        <dbReference type="EMBL" id="GAA0316831.1"/>
    </source>
</evidence>
<dbReference type="Proteomes" id="UP001501867">
    <property type="component" value="Unassembled WGS sequence"/>
</dbReference>
<evidence type="ECO:0000313" key="2">
    <source>
        <dbReference type="Proteomes" id="UP001501867"/>
    </source>
</evidence>
<keyword evidence="2" id="KW-1185">Reference proteome</keyword>
<organism evidence="1 2">
    <name type="scientific">Streptomyces polychromogenes</name>
    <dbReference type="NCBI Taxonomy" id="67342"/>
    <lineage>
        <taxon>Bacteria</taxon>
        <taxon>Bacillati</taxon>
        <taxon>Actinomycetota</taxon>
        <taxon>Actinomycetes</taxon>
        <taxon>Kitasatosporales</taxon>
        <taxon>Streptomycetaceae</taxon>
        <taxon>Streptomyces</taxon>
    </lineage>
</organism>
<dbReference type="InterPro" id="IPR011749">
    <property type="entry name" value="CHP02243"/>
</dbReference>
<dbReference type="NCBIfam" id="TIGR02243">
    <property type="entry name" value="putative baseplate assembly protein"/>
    <property type="match status" value="1"/>
</dbReference>
<name>A0ABP3FI77_9ACTN</name>
<comment type="caution">
    <text evidence="1">The sequence shown here is derived from an EMBL/GenBank/DDBJ whole genome shotgun (WGS) entry which is preliminary data.</text>
</comment>
<proteinExistence type="predicted"/>
<gene>
    <name evidence="1" type="ORF">GCM10010302_64900</name>
</gene>
<evidence type="ECO:0008006" key="3">
    <source>
        <dbReference type="Google" id="ProtNLM"/>
    </source>
</evidence>
<dbReference type="RefSeq" id="WP_344167129.1">
    <property type="nucleotide sequence ID" value="NZ_BAAABV010000028.1"/>
</dbReference>
<reference evidence="2" key="1">
    <citation type="journal article" date="2019" name="Int. J. Syst. Evol. Microbiol.">
        <title>The Global Catalogue of Microorganisms (GCM) 10K type strain sequencing project: providing services to taxonomists for standard genome sequencing and annotation.</title>
        <authorList>
            <consortium name="The Broad Institute Genomics Platform"/>
            <consortium name="The Broad Institute Genome Sequencing Center for Infectious Disease"/>
            <person name="Wu L."/>
            <person name="Ma J."/>
        </authorList>
    </citation>
    <scope>NUCLEOTIDE SEQUENCE [LARGE SCALE GENOMIC DNA]</scope>
    <source>
        <strain evidence="2">JCM 4505</strain>
    </source>
</reference>